<dbReference type="SMART" id="SM00858">
    <property type="entry name" value="SAF"/>
    <property type="match status" value="1"/>
</dbReference>
<dbReference type="Pfam" id="PF08666">
    <property type="entry name" value="SAF"/>
    <property type="match status" value="1"/>
</dbReference>
<reference evidence="2 3" key="1">
    <citation type="submission" date="2012-02" db="EMBL/GenBank/DDBJ databases">
        <title>Whole genome shotgun sequence of Mobilicoccus pelagius NBRC 104925.</title>
        <authorList>
            <person name="Yoshida Y."/>
            <person name="Hosoyama A."/>
            <person name="Tsuchikane K."/>
            <person name="Katsumata H."/>
            <person name="Yamazaki S."/>
            <person name="Fujita N."/>
        </authorList>
    </citation>
    <scope>NUCLEOTIDE SEQUENCE [LARGE SCALE GENOMIC DNA]</scope>
    <source>
        <strain evidence="2 3">NBRC 104925</strain>
    </source>
</reference>
<feature type="domain" description="SAF" evidence="1">
    <location>
        <begin position="31"/>
        <end position="93"/>
    </location>
</feature>
<dbReference type="STRING" id="1089455.MOPEL_078_00950"/>
<organism evidence="2 3">
    <name type="scientific">Mobilicoccus pelagius NBRC 104925</name>
    <dbReference type="NCBI Taxonomy" id="1089455"/>
    <lineage>
        <taxon>Bacteria</taxon>
        <taxon>Bacillati</taxon>
        <taxon>Actinomycetota</taxon>
        <taxon>Actinomycetes</taxon>
        <taxon>Micrococcales</taxon>
        <taxon>Dermatophilaceae</taxon>
        <taxon>Mobilicoccus</taxon>
    </lineage>
</organism>
<dbReference type="CDD" id="cd11614">
    <property type="entry name" value="SAF_CpaB_FlgA_like"/>
    <property type="match status" value="1"/>
</dbReference>
<proteinExistence type="predicted"/>
<dbReference type="Proteomes" id="UP000004367">
    <property type="component" value="Unassembled WGS sequence"/>
</dbReference>
<name>H5USJ8_9MICO</name>
<dbReference type="eggNOG" id="COG3745">
    <property type="taxonomic scope" value="Bacteria"/>
</dbReference>
<comment type="caution">
    <text evidence="2">The sequence shown here is derived from an EMBL/GenBank/DDBJ whole genome shotgun (WGS) entry which is preliminary data.</text>
</comment>
<evidence type="ECO:0000313" key="2">
    <source>
        <dbReference type="EMBL" id="GAB48706.1"/>
    </source>
</evidence>
<sequence>MRRLRLLAAATCAFLATWLVVGLLLPEPPPHTVLTPVDDLPAGHVLAPADVTTVRVADQVRPAGALTDAAAVNGRRLARPVSAREILTGGALAHTSTLSPTERAVHVPVADPGALLTLRPGDHVDLVEAGAGRVVASSVRVLGVDDPAAEKSGHGLVVAVPQTAVTALVPAMSANGPGVTPTLRNP</sequence>
<dbReference type="AlphaFoldDB" id="H5USJ8"/>
<accession>H5USJ8</accession>
<dbReference type="EMBL" id="BAFE01000056">
    <property type="protein sequence ID" value="GAB48706.1"/>
    <property type="molecule type" value="Genomic_DNA"/>
</dbReference>
<keyword evidence="3" id="KW-1185">Reference proteome</keyword>
<gene>
    <name evidence="2" type="ORF">MOPEL_078_00950</name>
</gene>
<protein>
    <recommendedName>
        <fullName evidence="1">SAF domain-containing protein</fullName>
    </recommendedName>
</protein>
<evidence type="ECO:0000259" key="1">
    <source>
        <dbReference type="SMART" id="SM00858"/>
    </source>
</evidence>
<evidence type="ECO:0000313" key="3">
    <source>
        <dbReference type="Proteomes" id="UP000004367"/>
    </source>
</evidence>
<dbReference type="InterPro" id="IPR013974">
    <property type="entry name" value="SAF"/>
</dbReference>